<organism evidence="2 3">
    <name type="scientific">Chitinophaga nivalis</name>
    <dbReference type="NCBI Taxonomy" id="2991709"/>
    <lineage>
        <taxon>Bacteria</taxon>
        <taxon>Pseudomonadati</taxon>
        <taxon>Bacteroidota</taxon>
        <taxon>Chitinophagia</taxon>
        <taxon>Chitinophagales</taxon>
        <taxon>Chitinophagaceae</taxon>
        <taxon>Chitinophaga</taxon>
    </lineage>
</organism>
<dbReference type="SUPFAM" id="SSF51395">
    <property type="entry name" value="FMN-linked oxidoreductases"/>
    <property type="match status" value="1"/>
</dbReference>
<dbReference type="PANTHER" id="PTHR22893:SF91">
    <property type="entry name" value="NADPH DEHYDROGENASE 2-RELATED"/>
    <property type="match status" value="1"/>
</dbReference>
<reference evidence="2 3" key="1">
    <citation type="submission" date="2022-10" db="EMBL/GenBank/DDBJ databases">
        <title>Chitinophaga nivalis PC15 sp. nov., isolated from Pyeongchang county, South Korea.</title>
        <authorList>
            <person name="Trinh H.N."/>
        </authorList>
    </citation>
    <scope>NUCLEOTIDE SEQUENCE [LARGE SCALE GENOMIC DNA]</scope>
    <source>
        <strain evidence="2 3">PC14</strain>
    </source>
</reference>
<dbReference type="PANTHER" id="PTHR22893">
    <property type="entry name" value="NADH OXIDOREDUCTASE-RELATED"/>
    <property type="match status" value="1"/>
</dbReference>
<keyword evidence="3" id="KW-1185">Reference proteome</keyword>
<evidence type="ECO:0000313" key="3">
    <source>
        <dbReference type="Proteomes" id="UP001207742"/>
    </source>
</evidence>
<gene>
    <name evidence="2" type="ORF">OL497_06820</name>
</gene>
<evidence type="ECO:0000313" key="2">
    <source>
        <dbReference type="EMBL" id="MCW3483598.1"/>
    </source>
</evidence>
<dbReference type="EMBL" id="JAPDNS010000001">
    <property type="protein sequence ID" value="MCW3483598.1"/>
    <property type="molecule type" value="Genomic_DNA"/>
</dbReference>
<dbReference type="Gene3D" id="3.20.20.70">
    <property type="entry name" value="Aldolase class I"/>
    <property type="match status" value="1"/>
</dbReference>
<accession>A0ABT3II07</accession>
<evidence type="ECO:0000259" key="1">
    <source>
        <dbReference type="Pfam" id="PF00724"/>
    </source>
</evidence>
<comment type="caution">
    <text evidence="2">The sequence shown here is derived from an EMBL/GenBank/DDBJ whole genome shotgun (WGS) entry which is preliminary data.</text>
</comment>
<proteinExistence type="predicted"/>
<dbReference type="RefSeq" id="WP_264729095.1">
    <property type="nucleotide sequence ID" value="NZ_JAPDNR010000001.1"/>
</dbReference>
<sequence length="372" mass="40073">MNKREKLLSPLVTPALHLPNRIVMAPMSRRRAVQGIPGENAVTYYAQRAGAGLIIAENTAVAANGNGYLHVPGIYNDTQIAAWKRVTDAVHARNGKIFVQLVHTGRIGHPLNQEGTAPLVAPSAVQAAETVRVPGDLHLPVPVPEVLTTAGAAAHITAHIQAARNAMAAGFDGVEIHGAHGFLPEQFLHPHTNRRTDRYGGSIAHRSRFLLEIMEGVSAAIGKERTGIRLSPFATLNDLPAYPEEAATHQYIADALQQMDIAYIHLSDQSSNGLPPIPASFVQDLRKRFRNLLILAGGYTPDTAEATLQAGLADLIGFGRPFIANPDLVARIRHNAPLSEADKDTFYQGGNTGYIDYPAIYPHTHADTLLAD</sequence>
<dbReference type="InterPro" id="IPR045247">
    <property type="entry name" value="Oye-like"/>
</dbReference>
<protein>
    <submittedName>
        <fullName evidence="2">Alkene reductase</fullName>
    </submittedName>
</protein>
<dbReference type="Proteomes" id="UP001207742">
    <property type="component" value="Unassembled WGS sequence"/>
</dbReference>
<feature type="domain" description="NADH:flavin oxidoreductase/NADH oxidase N-terminal" evidence="1">
    <location>
        <begin position="7"/>
        <end position="337"/>
    </location>
</feature>
<dbReference type="InterPro" id="IPR001155">
    <property type="entry name" value="OxRdtase_FMN_N"/>
</dbReference>
<name>A0ABT3II07_9BACT</name>
<dbReference type="InterPro" id="IPR013785">
    <property type="entry name" value="Aldolase_TIM"/>
</dbReference>
<dbReference type="Pfam" id="PF00724">
    <property type="entry name" value="Oxidored_FMN"/>
    <property type="match status" value="1"/>
</dbReference>
<dbReference type="CDD" id="cd02933">
    <property type="entry name" value="OYE_like_FMN"/>
    <property type="match status" value="1"/>
</dbReference>